<keyword evidence="1" id="KW-0902">Two-component regulatory system</keyword>
<organism evidence="3 4">
    <name type="scientific">Vibrio qingdaonensis</name>
    <dbReference type="NCBI Taxonomy" id="2829491"/>
    <lineage>
        <taxon>Bacteria</taxon>
        <taxon>Pseudomonadati</taxon>
        <taxon>Pseudomonadota</taxon>
        <taxon>Gammaproteobacteria</taxon>
        <taxon>Vibrionales</taxon>
        <taxon>Vibrionaceae</taxon>
        <taxon>Vibrio</taxon>
    </lineage>
</organism>
<dbReference type="AlphaFoldDB" id="A0A9X3HXE1"/>
<protein>
    <submittedName>
        <fullName evidence="3">Hpt domain-containing protein</fullName>
    </submittedName>
</protein>
<dbReference type="GO" id="GO:0004672">
    <property type="term" value="F:protein kinase activity"/>
    <property type="evidence" value="ECO:0007669"/>
    <property type="project" value="UniProtKB-ARBA"/>
</dbReference>
<gene>
    <name evidence="3" type="ORF">MD535_11905</name>
</gene>
<evidence type="ECO:0000313" key="4">
    <source>
        <dbReference type="Proteomes" id="UP001155587"/>
    </source>
</evidence>
<accession>A0A9X3HXE1</accession>
<dbReference type="Gene3D" id="1.20.120.160">
    <property type="entry name" value="HPT domain"/>
    <property type="match status" value="1"/>
</dbReference>
<dbReference type="EMBL" id="JAKRRY010000014">
    <property type="protein sequence ID" value="MCW8346702.1"/>
    <property type="molecule type" value="Genomic_DNA"/>
</dbReference>
<dbReference type="InterPro" id="IPR008207">
    <property type="entry name" value="Sig_transdc_His_kin_Hpt_dom"/>
</dbReference>
<dbReference type="Proteomes" id="UP001155587">
    <property type="component" value="Unassembled WGS sequence"/>
</dbReference>
<proteinExistence type="predicted"/>
<evidence type="ECO:0000259" key="2">
    <source>
        <dbReference type="Pfam" id="PF01627"/>
    </source>
</evidence>
<dbReference type="GO" id="GO:0000160">
    <property type="term" value="P:phosphorelay signal transduction system"/>
    <property type="evidence" value="ECO:0007669"/>
    <property type="project" value="UniProtKB-KW"/>
</dbReference>
<evidence type="ECO:0000313" key="3">
    <source>
        <dbReference type="EMBL" id="MCW8346702.1"/>
    </source>
</evidence>
<evidence type="ECO:0000256" key="1">
    <source>
        <dbReference type="ARBA" id="ARBA00023012"/>
    </source>
</evidence>
<feature type="domain" description="HPt" evidence="2">
    <location>
        <begin position="24"/>
        <end position="102"/>
    </location>
</feature>
<dbReference type="SUPFAM" id="SSF47226">
    <property type="entry name" value="Histidine-containing phosphotransfer domain, HPT domain"/>
    <property type="match status" value="1"/>
</dbReference>
<name>A0A9X3HXE1_9VIBR</name>
<comment type="caution">
    <text evidence="3">The sequence shown here is derived from an EMBL/GenBank/DDBJ whole genome shotgun (WGS) entry which is preliminary data.</text>
</comment>
<dbReference type="InterPro" id="IPR036641">
    <property type="entry name" value="HPT_dom_sf"/>
</dbReference>
<sequence length="115" mass="12631">MNYMNHDKVKKLGSEIGMDNLPILLGIFTGELVTYQTQLTTGTLSEKVMCMKDISHALKSSAASFGAEALCDFALAIDSEAKGEALAINQHRIDVMLTHLQATHEQYIEFLNGLD</sequence>
<keyword evidence="4" id="KW-1185">Reference proteome</keyword>
<reference evidence="3" key="1">
    <citation type="submission" date="2022-02" db="EMBL/GenBank/DDBJ databases">
        <title>Vibrio sp. nov, a new bacterium isolated from seawater.</title>
        <authorList>
            <person name="Yuan Y."/>
        </authorList>
    </citation>
    <scope>NUCLEOTIDE SEQUENCE</scope>
    <source>
        <strain evidence="3">ZSDZ65</strain>
    </source>
</reference>
<dbReference type="RefSeq" id="WP_265675245.1">
    <property type="nucleotide sequence ID" value="NZ_JAKRRY010000014.1"/>
</dbReference>
<dbReference type="Pfam" id="PF01627">
    <property type="entry name" value="Hpt"/>
    <property type="match status" value="1"/>
</dbReference>